<dbReference type="GO" id="GO:0034354">
    <property type="term" value="P:'de novo' NAD+ biosynthetic process from L-tryptophan"/>
    <property type="evidence" value="ECO:0007669"/>
    <property type="project" value="UniProtKB-UniRule"/>
</dbReference>
<dbReference type="GO" id="GO:0043420">
    <property type="term" value="P:anthranilate metabolic process"/>
    <property type="evidence" value="ECO:0007669"/>
    <property type="project" value="UniProtKB-UniRule"/>
</dbReference>
<evidence type="ECO:0000256" key="8">
    <source>
        <dbReference type="ARBA" id="ARBA00023004"/>
    </source>
</evidence>
<feature type="binding site" evidence="9">
    <location>
        <position position="97"/>
    </location>
    <ligand>
        <name>substrate</name>
    </ligand>
</feature>
<comment type="cofactor">
    <cofactor evidence="1 9">
        <name>Fe(2+)</name>
        <dbReference type="ChEBI" id="CHEBI:29033"/>
    </cofactor>
</comment>
<keyword evidence="4 9" id="KW-0662">Pyridine nucleotide biosynthesis</keyword>
<accession>A0AAX4JWE4</accession>
<gene>
    <name evidence="9" type="primary">BNA1</name>
    <name evidence="10" type="ORF">L201_004632</name>
</gene>
<feature type="binding site" evidence="9">
    <location>
        <position position="55"/>
    </location>
    <ligand>
        <name>Fe cation</name>
        <dbReference type="ChEBI" id="CHEBI:24875"/>
        <note>catalytic</note>
    </ligand>
</feature>
<keyword evidence="5 9" id="KW-0479">Metal-binding</keyword>
<dbReference type="GO" id="GO:0006569">
    <property type="term" value="P:L-tryptophan catabolic process"/>
    <property type="evidence" value="ECO:0007669"/>
    <property type="project" value="UniProtKB-UniRule"/>
</dbReference>
<dbReference type="HAMAP" id="MF_00825">
    <property type="entry name" value="3_HAO"/>
    <property type="match status" value="1"/>
</dbReference>
<comment type="similarity">
    <text evidence="9">Belongs to the 3-HAO family.</text>
</comment>
<keyword evidence="8 9" id="KW-0408">Iron</keyword>
<dbReference type="InterPro" id="IPR010329">
    <property type="entry name" value="3hydroanth_dOase"/>
</dbReference>
<dbReference type="GO" id="GO:0019805">
    <property type="term" value="P:quinolinate biosynthetic process"/>
    <property type="evidence" value="ECO:0007669"/>
    <property type="project" value="UniProtKB-UniRule"/>
</dbReference>
<feature type="binding site" evidence="9">
    <location>
        <position position="93"/>
    </location>
    <ligand>
        <name>Fe cation</name>
        <dbReference type="ChEBI" id="CHEBI:24875"/>
        <note>catalytic</note>
    </ligand>
</feature>
<dbReference type="Pfam" id="PF06052">
    <property type="entry name" value="3-HAO"/>
    <property type="match status" value="1"/>
</dbReference>
<dbReference type="GO" id="GO:0008198">
    <property type="term" value="F:ferrous iron binding"/>
    <property type="evidence" value="ECO:0007669"/>
    <property type="project" value="UniProtKB-UniRule"/>
</dbReference>
<keyword evidence="11" id="KW-1185">Reference proteome</keyword>
<comment type="pathway">
    <text evidence="9">Cofactor biosynthesis; NAD(+) biosynthesis; quinolinate from L-kynurenine: step 3/3.</text>
</comment>
<evidence type="ECO:0000256" key="4">
    <source>
        <dbReference type="ARBA" id="ARBA00022642"/>
    </source>
</evidence>
<feature type="binding site" evidence="9">
    <location>
        <position position="45"/>
    </location>
    <ligand>
        <name>O2</name>
        <dbReference type="ChEBI" id="CHEBI:15379"/>
    </ligand>
</feature>
<dbReference type="InterPro" id="IPR014710">
    <property type="entry name" value="RmlC-like_jellyroll"/>
</dbReference>
<evidence type="ECO:0000256" key="7">
    <source>
        <dbReference type="ARBA" id="ARBA00023002"/>
    </source>
</evidence>
<evidence type="ECO:0000256" key="2">
    <source>
        <dbReference type="ARBA" id="ARBA00002752"/>
    </source>
</evidence>
<dbReference type="CDD" id="cd06123">
    <property type="entry name" value="cupin_HAO"/>
    <property type="match status" value="1"/>
</dbReference>
<dbReference type="SUPFAM" id="SSF51182">
    <property type="entry name" value="RmlC-like cupins"/>
    <property type="match status" value="1"/>
</dbReference>
<proteinExistence type="inferred from homology"/>
<dbReference type="PANTHER" id="PTHR15497:SF3">
    <property type="entry name" value="3-HYDROXYANTHRANILATE 3,4-DIOXYGENASE 2"/>
    <property type="match status" value="1"/>
</dbReference>
<reference evidence="10 11" key="1">
    <citation type="submission" date="2024-01" db="EMBL/GenBank/DDBJ databases">
        <title>Comparative genomics of Cryptococcus and Kwoniella reveals pathogenesis evolution and contrasting modes of karyotype evolution via chromosome fusion or intercentromeric recombination.</title>
        <authorList>
            <person name="Coelho M.A."/>
            <person name="David-Palma M."/>
            <person name="Shea T."/>
            <person name="Bowers K."/>
            <person name="McGinley-Smith S."/>
            <person name="Mohammad A.W."/>
            <person name="Gnirke A."/>
            <person name="Yurkov A.M."/>
            <person name="Nowrousian M."/>
            <person name="Sun S."/>
            <person name="Cuomo C.A."/>
            <person name="Heitman J."/>
        </authorList>
    </citation>
    <scope>NUCLEOTIDE SEQUENCE [LARGE SCALE GENOMIC DNA]</scope>
    <source>
        <strain evidence="10 11">CBS 6074</strain>
    </source>
</reference>
<feature type="binding site" evidence="9">
    <location>
        <position position="107"/>
    </location>
    <ligand>
        <name>substrate</name>
    </ligand>
</feature>
<evidence type="ECO:0000256" key="6">
    <source>
        <dbReference type="ARBA" id="ARBA00022964"/>
    </source>
</evidence>
<feature type="binding site" evidence="9">
    <location>
        <position position="49"/>
    </location>
    <ligand>
        <name>Fe cation</name>
        <dbReference type="ChEBI" id="CHEBI:24875"/>
        <note>catalytic</note>
    </ligand>
</feature>
<dbReference type="PANTHER" id="PTHR15497">
    <property type="entry name" value="3-HYDROXYANTHRANILATE 3,4-DIOXYGENASE"/>
    <property type="match status" value="1"/>
</dbReference>
<dbReference type="EC" id="1.13.11.6" evidence="9"/>
<feature type="binding site" evidence="9">
    <location>
        <position position="55"/>
    </location>
    <ligand>
        <name>substrate</name>
    </ligand>
</feature>
<evidence type="ECO:0000256" key="9">
    <source>
        <dbReference type="HAMAP-Rule" id="MF_03019"/>
    </source>
</evidence>
<evidence type="ECO:0000313" key="10">
    <source>
        <dbReference type="EMBL" id="WWC89707.1"/>
    </source>
</evidence>
<dbReference type="InterPro" id="IPR011051">
    <property type="entry name" value="RmlC_Cupin_sf"/>
</dbReference>
<keyword evidence="3 9" id="KW-0963">Cytoplasm</keyword>
<comment type="caution">
    <text evidence="9">Lacks conserved residue(s) required for the propagation of feature annotation.</text>
</comment>
<dbReference type="Gene3D" id="2.60.120.10">
    <property type="entry name" value="Jelly Rolls"/>
    <property type="match status" value="1"/>
</dbReference>
<dbReference type="FunFam" id="2.60.120.10:FF:000131">
    <property type="entry name" value="3-hydroxyanthranilate 3,4-dioxygenase"/>
    <property type="match status" value="1"/>
</dbReference>
<dbReference type="NCBIfam" id="TIGR03037">
    <property type="entry name" value="anthran_nbaC"/>
    <property type="match status" value="1"/>
</dbReference>
<dbReference type="AlphaFoldDB" id="A0AAX4JWE4"/>
<dbReference type="EMBL" id="CP144103">
    <property type="protein sequence ID" value="WWC89707.1"/>
    <property type="molecule type" value="Genomic_DNA"/>
</dbReference>
<dbReference type="GO" id="GO:0000334">
    <property type="term" value="F:3-hydroxyanthranilate 3,4-dioxygenase activity"/>
    <property type="evidence" value="ECO:0007669"/>
    <property type="project" value="UniProtKB-UniRule"/>
</dbReference>
<dbReference type="Proteomes" id="UP001355207">
    <property type="component" value="Chromosome 6"/>
</dbReference>
<evidence type="ECO:0000256" key="3">
    <source>
        <dbReference type="ARBA" id="ARBA00022490"/>
    </source>
</evidence>
<protein>
    <recommendedName>
        <fullName evidence="9">3-hydroxyanthranilate 3,4-dioxygenase</fullName>
        <ecNumber evidence="9">1.13.11.6</ecNumber>
    </recommendedName>
    <alternativeName>
        <fullName evidence="9">3-hydroxyanthranilate oxygenase</fullName>
        <shortName evidence="9">3-HAO</shortName>
    </alternativeName>
    <alternativeName>
        <fullName evidence="9">3-hydroxyanthranilic acid dioxygenase</fullName>
        <shortName evidence="9">HAD</shortName>
    </alternativeName>
    <alternativeName>
        <fullName evidence="9">Biosynthesis of nicotinic acid protein 1</fullName>
    </alternativeName>
</protein>
<comment type="subcellular location">
    <subcellularLocation>
        <location evidence="9">Cytoplasm</location>
    </subcellularLocation>
</comment>
<evidence type="ECO:0000313" key="11">
    <source>
        <dbReference type="Proteomes" id="UP001355207"/>
    </source>
</evidence>
<organism evidence="10 11">
    <name type="scientific">Kwoniella dendrophila CBS 6074</name>
    <dbReference type="NCBI Taxonomy" id="1295534"/>
    <lineage>
        <taxon>Eukaryota</taxon>
        <taxon>Fungi</taxon>
        <taxon>Dikarya</taxon>
        <taxon>Basidiomycota</taxon>
        <taxon>Agaricomycotina</taxon>
        <taxon>Tremellomycetes</taxon>
        <taxon>Tremellales</taxon>
        <taxon>Cryptococcaceae</taxon>
        <taxon>Kwoniella</taxon>
    </lineage>
</organism>
<comment type="function">
    <text evidence="2 9">Catalyzes the oxidative ring opening of 3-hydroxyanthranilate to 2-amino-3-carboxymuconate semialdehyde, which spontaneously cyclizes to quinolinate.</text>
</comment>
<dbReference type="GO" id="GO:0005737">
    <property type="term" value="C:cytoplasm"/>
    <property type="evidence" value="ECO:0007669"/>
    <property type="project" value="UniProtKB-SubCell"/>
</dbReference>
<keyword evidence="7 9" id="KW-0560">Oxidoreductase</keyword>
<name>A0AAX4JWE4_9TREE</name>
<sequence length="175" mass="20063">MLPPAINFPKWLEENGHLLKPPVGNKCMYKGENFIVMIVGGPNTRVDFHINTTEEWFYQYKGSMTLKVVDEGKIRDIIIGEGDMFLLPANTPHSPRRVADTIGVVLEYVRPGDAIDKMKWFCPNPKHGEELVEIRQVTFHCSDLDTQLKPVIEKWMNDEEWRKCPKCGEIAPAKP</sequence>
<evidence type="ECO:0000256" key="5">
    <source>
        <dbReference type="ARBA" id="ARBA00022723"/>
    </source>
</evidence>
<keyword evidence="6 9" id="KW-0223">Dioxygenase</keyword>
<evidence type="ECO:0000256" key="1">
    <source>
        <dbReference type="ARBA" id="ARBA00001954"/>
    </source>
</evidence>
<comment type="catalytic activity">
    <reaction evidence="9">
        <text>3-hydroxyanthranilate + O2 = (2Z,4Z)-2-amino-3-carboxymuconate 6-semialdehyde</text>
        <dbReference type="Rhea" id="RHEA:17953"/>
        <dbReference type="ChEBI" id="CHEBI:15379"/>
        <dbReference type="ChEBI" id="CHEBI:36559"/>
        <dbReference type="ChEBI" id="CHEBI:77612"/>
        <dbReference type="EC" id="1.13.11.6"/>
    </reaction>
</comment>